<dbReference type="EMBL" id="MFCR01000006">
    <property type="protein sequence ID" value="OGE19025.1"/>
    <property type="molecule type" value="Genomic_DNA"/>
</dbReference>
<sequence>MPKITSVESQKKNPKRFNIFLDGEFAFGADEDLVVNRRLVVGKVINAEDLQKILFEAEVGKLMEKMYRWFALRQHSEKEVREKFRIKNYELRIKDKEQISQLTIDSLVETLKKKGMVNDLEFAKAWTEARRKSKQKGIRAIKTELFQKGIDREIIEKALSVKGEGESEEELAKKALERKLRSWKSLEPQASRKKAYEYLMRKGFEYEIVKDVIENLLKKE</sequence>
<dbReference type="Gene3D" id="1.10.10.10">
    <property type="entry name" value="Winged helix-like DNA-binding domain superfamily/Winged helix DNA-binding domain"/>
    <property type="match status" value="3"/>
</dbReference>
<evidence type="ECO:0000256" key="3">
    <source>
        <dbReference type="ARBA" id="ARBA00018111"/>
    </source>
</evidence>
<dbReference type="GO" id="GO:0006282">
    <property type="term" value="P:regulation of DNA repair"/>
    <property type="evidence" value="ECO:0007669"/>
    <property type="project" value="UniProtKB-UniRule"/>
</dbReference>
<dbReference type="InterPro" id="IPR003783">
    <property type="entry name" value="Regulatory_RecX"/>
</dbReference>
<dbReference type="Proteomes" id="UP000176336">
    <property type="component" value="Unassembled WGS sequence"/>
</dbReference>
<comment type="caution">
    <text evidence="8">The sequence shown here is derived from an EMBL/GenBank/DDBJ whole genome shotgun (WGS) entry which is preliminary data.</text>
</comment>
<evidence type="ECO:0000256" key="5">
    <source>
        <dbReference type="HAMAP-Rule" id="MF_01114"/>
    </source>
</evidence>
<dbReference type="InterPro" id="IPR036388">
    <property type="entry name" value="WH-like_DNA-bd_sf"/>
</dbReference>
<reference evidence="8 9" key="1">
    <citation type="journal article" date="2016" name="Nat. Commun.">
        <title>Thousands of microbial genomes shed light on interconnected biogeochemical processes in an aquifer system.</title>
        <authorList>
            <person name="Anantharaman K."/>
            <person name="Brown C.T."/>
            <person name="Hug L.A."/>
            <person name="Sharon I."/>
            <person name="Castelle C.J."/>
            <person name="Probst A.J."/>
            <person name="Thomas B.C."/>
            <person name="Singh A."/>
            <person name="Wilkins M.J."/>
            <person name="Karaoz U."/>
            <person name="Brodie E.L."/>
            <person name="Williams K.H."/>
            <person name="Hubbard S.S."/>
            <person name="Banfield J.F."/>
        </authorList>
    </citation>
    <scope>NUCLEOTIDE SEQUENCE [LARGE SCALE GENOMIC DNA]</scope>
</reference>
<dbReference type="InterPro" id="IPR053924">
    <property type="entry name" value="RecX_HTH_2nd"/>
</dbReference>
<evidence type="ECO:0000256" key="2">
    <source>
        <dbReference type="ARBA" id="ARBA00009695"/>
    </source>
</evidence>
<feature type="domain" description="RecX second three-helical" evidence="6">
    <location>
        <begin position="118"/>
        <end position="159"/>
    </location>
</feature>
<protein>
    <recommendedName>
        <fullName evidence="3 5">Regulatory protein RecX</fullName>
    </recommendedName>
</protein>
<dbReference type="AlphaFoldDB" id="A0A1F5IRM4"/>
<dbReference type="Pfam" id="PF02631">
    <property type="entry name" value="RecX_HTH2"/>
    <property type="match status" value="1"/>
</dbReference>
<dbReference type="PANTHER" id="PTHR33602">
    <property type="entry name" value="REGULATORY PROTEIN RECX FAMILY PROTEIN"/>
    <property type="match status" value="1"/>
</dbReference>
<keyword evidence="4 5" id="KW-0963">Cytoplasm</keyword>
<dbReference type="HAMAP" id="MF_01114">
    <property type="entry name" value="RecX"/>
    <property type="match status" value="1"/>
</dbReference>
<comment type="similarity">
    <text evidence="2 5">Belongs to the RecX family.</text>
</comment>
<feature type="domain" description="RecX third three-helical" evidence="7">
    <location>
        <begin position="168"/>
        <end position="213"/>
    </location>
</feature>
<evidence type="ECO:0000259" key="6">
    <source>
        <dbReference type="Pfam" id="PF02631"/>
    </source>
</evidence>
<dbReference type="GO" id="GO:0005737">
    <property type="term" value="C:cytoplasm"/>
    <property type="evidence" value="ECO:0007669"/>
    <property type="project" value="UniProtKB-SubCell"/>
</dbReference>
<comment type="subcellular location">
    <subcellularLocation>
        <location evidence="1 5">Cytoplasm</location>
    </subcellularLocation>
</comment>
<gene>
    <name evidence="5" type="primary">recX</name>
    <name evidence="8" type="ORF">A2871_01590</name>
</gene>
<dbReference type="Pfam" id="PF21981">
    <property type="entry name" value="RecX_HTH3"/>
    <property type="match status" value="1"/>
</dbReference>
<evidence type="ECO:0000256" key="4">
    <source>
        <dbReference type="ARBA" id="ARBA00022490"/>
    </source>
</evidence>
<accession>A0A1F5IRM4</accession>
<evidence type="ECO:0000259" key="7">
    <source>
        <dbReference type="Pfam" id="PF21981"/>
    </source>
</evidence>
<dbReference type="InterPro" id="IPR053925">
    <property type="entry name" value="RecX_HTH_3rd"/>
</dbReference>
<dbReference type="PANTHER" id="PTHR33602:SF1">
    <property type="entry name" value="REGULATORY PROTEIN RECX FAMILY PROTEIN"/>
    <property type="match status" value="1"/>
</dbReference>
<comment type="function">
    <text evidence="5">Modulates RecA activity.</text>
</comment>
<organism evidence="8 9">
    <name type="scientific">Candidatus Daviesbacteria bacterium RIFCSPHIGHO2_01_FULL_41_23</name>
    <dbReference type="NCBI Taxonomy" id="1797764"/>
    <lineage>
        <taxon>Bacteria</taxon>
        <taxon>Candidatus Daviesiibacteriota</taxon>
    </lineage>
</organism>
<evidence type="ECO:0000313" key="8">
    <source>
        <dbReference type="EMBL" id="OGE19025.1"/>
    </source>
</evidence>
<proteinExistence type="inferred from homology"/>
<evidence type="ECO:0000313" key="9">
    <source>
        <dbReference type="Proteomes" id="UP000176336"/>
    </source>
</evidence>
<name>A0A1F5IRM4_9BACT</name>
<evidence type="ECO:0000256" key="1">
    <source>
        <dbReference type="ARBA" id="ARBA00004496"/>
    </source>
</evidence>